<dbReference type="InterPro" id="IPR025943">
    <property type="entry name" value="Sigma_54_int_dom_ATP-bd_2"/>
</dbReference>
<evidence type="ECO:0000256" key="8">
    <source>
        <dbReference type="PROSITE-ProRule" id="PRU00169"/>
    </source>
</evidence>
<dbReference type="EMBL" id="RXMA01000005">
    <property type="protein sequence ID" value="RTR21893.1"/>
    <property type="molecule type" value="Genomic_DNA"/>
</dbReference>
<dbReference type="RefSeq" id="WP_126613590.1">
    <property type="nucleotide sequence ID" value="NZ_JBHUCY010000012.1"/>
</dbReference>
<dbReference type="SMART" id="SM00448">
    <property type="entry name" value="REC"/>
    <property type="match status" value="1"/>
</dbReference>
<evidence type="ECO:0000313" key="12">
    <source>
        <dbReference type="Proteomes" id="UP000277007"/>
    </source>
</evidence>
<sequence>MPLGHIPVLLIEDTPSLARVYTEFLKKESYRVIAVETGAAAIEQLADGAPKVVLLDLQLPDMNGMEVLKRINAQALPCAVIVITAHGSVNAAVEAMRYGAYDFLVKPFSADRLVVTVRNAVERLRLAQMVDSLEQNLGRARYHGFIGSSLAMQAVYRIVDSAASSRATVFITGESGTGKEVCAEAIHRQSQRAAKPFIAINCGAIPKDLMESEIFGHMKGSFTGAVADREGAAARADGGTLFLDEICELAPDLQTKLLRFIQTGTFTPVGGSKLEKVDLRIVCATNRDPLHEVEEGRFREDLYYRLHVIPIHLPPLREREDDVLEIARHYLAEFTAEEKKGFTQFAPETEQALRHYHWPGNVRQLQNVVRIVSVLHDGDTVLPQMLPAPLGAPGGGVAGLIAAAPVPMATVLEAVAPPPAPLPPPLTPEAIKPLWEVEKDAIENAITACEGNIPRAAALLEISASTIYRKRLAWQAEGKL</sequence>
<dbReference type="InterPro" id="IPR025944">
    <property type="entry name" value="Sigma_54_int_dom_CS"/>
</dbReference>
<keyword evidence="12" id="KW-1185">Reference proteome</keyword>
<dbReference type="GO" id="GO:0043565">
    <property type="term" value="F:sequence-specific DNA binding"/>
    <property type="evidence" value="ECO:0007669"/>
    <property type="project" value="InterPro"/>
</dbReference>
<dbReference type="Pfam" id="PF00158">
    <property type="entry name" value="Sigma54_activat"/>
    <property type="match status" value="1"/>
</dbReference>
<keyword evidence="7" id="KW-0804">Transcription</keyword>
<keyword evidence="8" id="KW-0597">Phosphoprotein</keyword>
<dbReference type="Pfam" id="PF02954">
    <property type="entry name" value="HTH_8"/>
    <property type="match status" value="1"/>
</dbReference>
<evidence type="ECO:0000256" key="4">
    <source>
        <dbReference type="ARBA" id="ARBA00023015"/>
    </source>
</evidence>
<keyword evidence="4" id="KW-0805">Transcription regulation</keyword>
<dbReference type="InterPro" id="IPR003593">
    <property type="entry name" value="AAA+_ATPase"/>
</dbReference>
<dbReference type="PANTHER" id="PTHR32071:SF117">
    <property type="entry name" value="PTS-DEPENDENT DIHYDROXYACETONE KINASE OPERON REGULATORY PROTEIN-RELATED"/>
    <property type="match status" value="1"/>
</dbReference>
<dbReference type="InterPro" id="IPR011006">
    <property type="entry name" value="CheY-like_superfamily"/>
</dbReference>
<dbReference type="GO" id="GO:0000160">
    <property type="term" value="P:phosphorelay signal transduction system"/>
    <property type="evidence" value="ECO:0007669"/>
    <property type="project" value="UniProtKB-KW"/>
</dbReference>
<evidence type="ECO:0000256" key="3">
    <source>
        <dbReference type="ARBA" id="ARBA00023012"/>
    </source>
</evidence>
<dbReference type="InterPro" id="IPR001789">
    <property type="entry name" value="Sig_transdc_resp-reg_receiver"/>
</dbReference>
<dbReference type="InterPro" id="IPR027417">
    <property type="entry name" value="P-loop_NTPase"/>
</dbReference>
<dbReference type="SUPFAM" id="SSF46689">
    <property type="entry name" value="Homeodomain-like"/>
    <property type="match status" value="1"/>
</dbReference>
<reference evidence="11 12" key="1">
    <citation type="submission" date="2018-12" db="EMBL/GenBank/DDBJ databases">
        <authorList>
            <person name="Yang Y."/>
        </authorList>
    </citation>
    <scope>NUCLEOTIDE SEQUENCE [LARGE SCALE GENOMIC DNA]</scope>
    <source>
        <strain evidence="11 12">L-25-5w-1</strain>
    </source>
</reference>
<evidence type="ECO:0000256" key="2">
    <source>
        <dbReference type="ARBA" id="ARBA00022840"/>
    </source>
</evidence>
<keyword evidence="1" id="KW-0547">Nucleotide-binding</keyword>
<dbReference type="GO" id="GO:0006355">
    <property type="term" value="P:regulation of DNA-templated transcription"/>
    <property type="evidence" value="ECO:0007669"/>
    <property type="project" value="InterPro"/>
</dbReference>
<dbReference type="Proteomes" id="UP000277007">
    <property type="component" value="Unassembled WGS sequence"/>
</dbReference>
<keyword evidence="6" id="KW-0010">Activator</keyword>
<dbReference type="InterPro" id="IPR009057">
    <property type="entry name" value="Homeodomain-like_sf"/>
</dbReference>
<dbReference type="PROSITE" id="PS00688">
    <property type="entry name" value="SIGMA54_INTERACT_3"/>
    <property type="match status" value="1"/>
</dbReference>
<keyword evidence="5" id="KW-0238">DNA-binding</keyword>
<evidence type="ECO:0000259" key="9">
    <source>
        <dbReference type="PROSITE" id="PS50045"/>
    </source>
</evidence>
<dbReference type="InterPro" id="IPR058031">
    <property type="entry name" value="AAA_lid_NorR"/>
</dbReference>
<evidence type="ECO:0000256" key="6">
    <source>
        <dbReference type="ARBA" id="ARBA00023159"/>
    </source>
</evidence>
<gene>
    <name evidence="11" type="ORF">EJ903_07155</name>
</gene>
<protein>
    <submittedName>
        <fullName evidence="11">Sigma-54-dependent Fis family transcriptional regulator</fullName>
    </submittedName>
</protein>
<dbReference type="PROSITE" id="PS50110">
    <property type="entry name" value="RESPONSE_REGULATORY"/>
    <property type="match status" value="1"/>
</dbReference>
<dbReference type="InterPro" id="IPR002078">
    <property type="entry name" value="Sigma_54_int"/>
</dbReference>
<dbReference type="AlphaFoldDB" id="A0A3S0JJR5"/>
<dbReference type="SMART" id="SM00382">
    <property type="entry name" value="AAA"/>
    <property type="match status" value="1"/>
</dbReference>
<dbReference type="Gene3D" id="3.40.50.2300">
    <property type="match status" value="1"/>
</dbReference>
<dbReference type="Gene3D" id="1.10.10.60">
    <property type="entry name" value="Homeodomain-like"/>
    <property type="match status" value="1"/>
</dbReference>
<evidence type="ECO:0000259" key="10">
    <source>
        <dbReference type="PROSITE" id="PS50110"/>
    </source>
</evidence>
<dbReference type="OrthoDB" id="9770562at2"/>
<evidence type="ECO:0000256" key="7">
    <source>
        <dbReference type="ARBA" id="ARBA00023163"/>
    </source>
</evidence>
<evidence type="ECO:0000256" key="5">
    <source>
        <dbReference type="ARBA" id="ARBA00023125"/>
    </source>
</evidence>
<dbReference type="CDD" id="cd17572">
    <property type="entry name" value="REC_NtrC1-like"/>
    <property type="match status" value="1"/>
</dbReference>
<dbReference type="PROSITE" id="PS50045">
    <property type="entry name" value="SIGMA54_INTERACT_4"/>
    <property type="match status" value="1"/>
</dbReference>
<comment type="caution">
    <text evidence="11">The sequence shown here is derived from an EMBL/GenBank/DDBJ whole genome shotgun (WGS) entry which is preliminary data.</text>
</comment>
<name>A0A3S0JJR5_9PROT</name>
<dbReference type="GO" id="GO:0005524">
    <property type="term" value="F:ATP binding"/>
    <property type="evidence" value="ECO:0007669"/>
    <property type="project" value="UniProtKB-KW"/>
</dbReference>
<keyword evidence="2" id="KW-0067">ATP-binding</keyword>
<dbReference type="CDD" id="cd00009">
    <property type="entry name" value="AAA"/>
    <property type="match status" value="1"/>
</dbReference>
<feature type="modified residue" description="4-aspartylphosphate" evidence="8">
    <location>
        <position position="56"/>
    </location>
</feature>
<dbReference type="Pfam" id="PF00072">
    <property type="entry name" value="Response_reg"/>
    <property type="match status" value="1"/>
</dbReference>
<organism evidence="11 12">
    <name type="scientific">Azospirillum griseum</name>
    <dbReference type="NCBI Taxonomy" id="2496639"/>
    <lineage>
        <taxon>Bacteria</taxon>
        <taxon>Pseudomonadati</taxon>
        <taxon>Pseudomonadota</taxon>
        <taxon>Alphaproteobacteria</taxon>
        <taxon>Rhodospirillales</taxon>
        <taxon>Azospirillaceae</taxon>
        <taxon>Azospirillum</taxon>
    </lineage>
</organism>
<keyword evidence="3" id="KW-0902">Two-component regulatory system</keyword>
<evidence type="ECO:0000256" key="1">
    <source>
        <dbReference type="ARBA" id="ARBA00022741"/>
    </source>
</evidence>
<feature type="domain" description="Response regulatory" evidence="10">
    <location>
        <begin position="7"/>
        <end position="121"/>
    </location>
</feature>
<dbReference type="FunFam" id="3.40.50.300:FF:000006">
    <property type="entry name" value="DNA-binding transcriptional regulator NtrC"/>
    <property type="match status" value="1"/>
</dbReference>
<dbReference type="Gene3D" id="1.10.8.60">
    <property type="match status" value="1"/>
</dbReference>
<dbReference type="SUPFAM" id="SSF52540">
    <property type="entry name" value="P-loop containing nucleoside triphosphate hydrolases"/>
    <property type="match status" value="1"/>
</dbReference>
<dbReference type="PROSITE" id="PS00676">
    <property type="entry name" value="SIGMA54_INTERACT_2"/>
    <property type="match status" value="1"/>
</dbReference>
<dbReference type="Pfam" id="PF25601">
    <property type="entry name" value="AAA_lid_14"/>
    <property type="match status" value="1"/>
</dbReference>
<dbReference type="PANTHER" id="PTHR32071">
    <property type="entry name" value="TRANSCRIPTIONAL REGULATORY PROTEIN"/>
    <property type="match status" value="1"/>
</dbReference>
<feature type="domain" description="Sigma-54 factor interaction" evidence="9">
    <location>
        <begin position="145"/>
        <end position="374"/>
    </location>
</feature>
<proteinExistence type="predicted"/>
<dbReference type="InterPro" id="IPR002197">
    <property type="entry name" value="HTH_Fis"/>
</dbReference>
<accession>A0A3S0JJR5</accession>
<evidence type="ECO:0000313" key="11">
    <source>
        <dbReference type="EMBL" id="RTR21893.1"/>
    </source>
</evidence>
<dbReference type="Gene3D" id="3.40.50.300">
    <property type="entry name" value="P-loop containing nucleotide triphosphate hydrolases"/>
    <property type="match status" value="1"/>
</dbReference>
<dbReference type="SUPFAM" id="SSF52172">
    <property type="entry name" value="CheY-like"/>
    <property type="match status" value="1"/>
</dbReference>